<gene>
    <name evidence="2" type="ORF">ANANG_G00129870</name>
</gene>
<feature type="transmembrane region" description="Helical" evidence="1">
    <location>
        <begin position="37"/>
        <end position="61"/>
    </location>
</feature>
<dbReference type="AlphaFoldDB" id="A0A9D3S2F0"/>
<keyword evidence="1" id="KW-1133">Transmembrane helix</keyword>
<accession>A0A9D3S2F0</accession>
<evidence type="ECO:0000256" key="1">
    <source>
        <dbReference type="SAM" id="Phobius"/>
    </source>
</evidence>
<evidence type="ECO:0000313" key="3">
    <source>
        <dbReference type="Proteomes" id="UP001044222"/>
    </source>
</evidence>
<evidence type="ECO:0000313" key="2">
    <source>
        <dbReference type="EMBL" id="KAG5847782.1"/>
    </source>
</evidence>
<name>A0A9D3S2F0_ANGAN</name>
<organism evidence="2 3">
    <name type="scientific">Anguilla anguilla</name>
    <name type="common">European freshwater eel</name>
    <name type="synonym">Muraena anguilla</name>
    <dbReference type="NCBI Taxonomy" id="7936"/>
    <lineage>
        <taxon>Eukaryota</taxon>
        <taxon>Metazoa</taxon>
        <taxon>Chordata</taxon>
        <taxon>Craniata</taxon>
        <taxon>Vertebrata</taxon>
        <taxon>Euteleostomi</taxon>
        <taxon>Actinopterygii</taxon>
        <taxon>Neopterygii</taxon>
        <taxon>Teleostei</taxon>
        <taxon>Anguilliformes</taxon>
        <taxon>Anguillidae</taxon>
        <taxon>Anguilla</taxon>
    </lineage>
</organism>
<keyword evidence="3" id="KW-1185">Reference proteome</keyword>
<keyword evidence="1" id="KW-0472">Membrane</keyword>
<reference evidence="2" key="1">
    <citation type="submission" date="2021-01" db="EMBL/GenBank/DDBJ databases">
        <title>A chromosome-scale assembly of European eel, Anguilla anguilla.</title>
        <authorList>
            <person name="Henkel C."/>
            <person name="Jong-Raadsen S.A."/>
            <person name="Dufour S."/>
            <person name="Weltzien F.-A."/>
            <person name="Palstra A.P."/>
            <person name="Pelster B."/>
            <person name="Spaink H.P."/>
            <person name="Van Den Thillart G.E."/>
            <person name="Jansen H."/>
            <person name="Zahm M."/>
            <person name="Klopp C."/>
            <person name="Cedric C."/>
            <person name="Louis A."/>
            <person name="Berthelot C."/>
            <person name="Parey E."/>
            <person name="Roest Crollius H."/>
            <person name="Montfort J."/>
            <person name="Robinson-Rechavi M."/>
            <person name="Bucao C."/>
            <person name="Bouchez O."/>
            <person name="Gislard M."/>
            <person name="Lluch J."/>
            <person name="Milhes M."/>
            <person name="Lampietro C."/>
            <person name="Lopez Roques C."/>
            <person name="Donnadieu C."/>
            <person name="Braasch I."/>
            <person name="Desvignes T."/>
            <person name="Postlethwait J."/>
            <person name="Bobe J."/>
            <person name="Guiguen Y."/>
            <person name="Dirks R."/>
        </authorList>
    </citation>
    <scope>NUCLEOTIDE SEQUENCE</scope>
    <source>
        <strain evidence="2">Tag_6206</strain>
        <tissue evidence="2">Liver</tissue>
    </source>
</reference>
<protein>
    <submittedName>
        <fullName evidence="2">Uncharacterized protein</fullName>
    </submittedName>
</protein>
<sequence length="63" mass="7584">MEHWNRGRTDILKNDTGLNMSDGKIWERATPRQDYDYYWLFMTLVLAIGLVPVFFVFMLILRD</sequence>
<dbReference type="EMBL" id="JAFIRN010000006">
    <property type="protein sequence ID" value="KAG5847782.1"/>
    <property type="molecule type" value="Genomic_DNA"/>
</dbReference>
<proteinExistence type="predicted"/>
<comment type="caution">
    <text evidence="2">The sequence shown here is derived from an EMBL/GenBank/DDBJ whole genome shotgun (WGS) entry which is preliminary data.</text>
</comment>
<keyword evidence="1" id="KW-0812">Transmembrane</keyword>
<dbReference type="Proteomes" id="UP001044222">
    <property type="component" value="Chromosome 6"/>
</dbReference>